<keyword evidence="11" id="KW-1185">Reference proteome</keyword>
<dbReference type="GO" id="GO:0008843">
    <property type="term" value="F:endochitinase activity"/>
    <property type="evidence" value="ECO:0007669"/>
    <property type="project" value="UniProtKB-EC"/>
</dbReference>
<dbReference type="Gene3D" id="3.10.50.10">
    <property type="match status" value="1"/>
</dbReference>
<protein>
    <submittedName>
        <fullName evidence="10">Chitinase 4</fullName>
        <ecNumber evidence="10">3.2.1.14</ecNumber>
    </submittedName>
</protein>
<evidence type="ECO:0000256" key="8">
    <source>
        <dbReference type="RuleBase" id="RU004453"/>
    </source>
</evidence>
<comment type="catalytic activity">
    <reaction evidence="1">
        <text>Random endo-hydrolysis of N-acetyl-beta-D-glucosaminide (1-&gt;4)-beta-linkages in chitin and chitodextrins.</text>
        <dbReference type="EC" id="3.2.1.14"/>
    </reaction>
</comment>
<dbReference type="InterPro" id="IPR017853">
    <property type="entry name" value="GH"/>
</dbReference>
<dbReference type="CDD" id="cd06548">
    <property type="entry name" value="GH18_chitinase"/>
    <property type="match status" value="1"/>
</dbReference>
<dbReference type="InterPro" id="IPR001579">
    <property type="entry name" value="Glyco_hydro_18_chit_AS"/>
</dbReference>
<evidence type="ECO:0000256" key="4">
    <source>
        <dbReference type="ARBA" id="ARBA00023277"/>
    </source>
</evidence>
<dbReference type="InterPro" id="IPR001223">
    <property type="entry name" value="Glyco_hydro18_cat"/>
</dbReference>
<accession>A0ABR2X069</accession>
<dbReference type="SUPFAM" id="SSF51445">
    <property type="entry name" value="(Trans)glycosidases"/>
    <property type="match status" value="1"/>
</dbReference>
<feature type="domain" description="GH18" evidence="9">
    <location>
        <begin position="6"/>
        <end position="365"/>
    </location>
</feature>
<keyword evidence="5 7" id="KW-0326">Glycosidase</keyword>
<gene>
    <name evidence="10" type="primary">CHT4_2</name>
    <name evidence="10" type="ORF">K7432_003391</name>
</gene>
<evidence type="ECO:0000259" key="9">
    <source>
        <dbReference type="PROSITE" id="PS51910"/>
    </source>
</evidence>
<dbReference type="PROSITE" id="PS01095">
    <property type="entry name" value="GH18_1"/>
    <property type="match status" value="1"/>
</dbReference>
<dbReference type="PANTHER" id="PTHR11177:SF317">
    <property type="entry name" value="CHITINASE 12-RELATED"/>
    <property type="match status" value="1"/>
</dbReference>
<dbReference type="PROSITE" id="PS51910">
    <property type="entry name" value="GH18_2"/>
    <property type="match status" value="1"/>
</dbReference>
<name>A0ABR2X069_9FUNG</name>
<evidence type="ECO:0000256" key="5">
    <source>
        <dbReference type="ARBA" id="ARBA00023295"/>
    </source>
</evidence>
<comment type="caution">
    <text evidence="10">The sequence shown here is derived from an EMBL/GenBank/DDBJ whole genome shotgun (WGS) entry which is preliminary data.</text>
</comment>
<evidence type="ECO:0000256" key="3">
    <source>
        <dbReference type="ARBA" id="ARBA00023024"/>
    </source>
</evidence>
<proteinExistence type="inferred from homology"/>
<dbReference type="Pfam" id="PF00704">
    <property type="entry name" value="Glyco_hydro_18"/>
    <property type="match status" value="1"/>
</dbReference>
<evidence type="ECO:0000256" key="1">
    <source>
        <dbReference type="ARBA" id="ARBA00000822"/>
    </source>
</evidence>
<keyword evidence="3" id="KW-0146">Chitin degradation</keyword>
<evidence type="ECO:0000313" key="11">
    <source>
        <dbReference type="Proteomes" id="UP001479436"/>
    </source>
</evidence>
<dbReference type="SUPFAM" id="SSF54556">
    <property type="entry name" value="Chitinase insertion domain"/>
    <property type="match status" value="1"/>
</dbReference>
<dbReference type="InterPro" id="IPR029070">
    <property type="entry name" value="Chitinase_insertion_sf"/>
</dbReference>
<comment type="similarity">
    <text evidence="8">Belongs to the glycosyl hydrolase 18 family.</text>
</comment>
<dbReference type="InterPro" id="IPR011583">
    <property type="entry name" value="Chitinase_II/V-like_cat"/>
</dbReference>
<keyword evidence="4" id="KW-0119">Carbohydrate metabolism</keyword>
<evidence type="ECO:0000313" key="10">
    <source>
        <dbReference type="EMBL" id="KAK9767081.1"/>
    </source>
</evidence>
<dbReference type="SMART" id="SM00636">
    <property type="entry name" value="Glyco_18"/>
    <property type="match status" value="1"/>
</dbReference>
<evidence type="ECO:0000256" key="2">
    <source>
        <dbReference type="ARBA" id="ARBA00022801"/>
    </source>
</evidence>
<dbReference type="EMBL" id="JASJQH010000103">
    <property type="protein sequence ID" value="KAK9767081.1"/>
    <property type="molecule type" value="Genomic_DNA"/>
</dbReference>
<dbReference type="Proteomes" id="UP001479436">
    <property type="component" value="Unassembled WGS sequence"/>
</dbReference>
<reference evidence="10 11" key="1">
    <citation type="submission" date="2023-04" db="EMBL/GenBank/DDBJ databases">
        <title>Genome of Basidiobolus ranarum AG-B5.</title>
        <authorList>
            <person name="Stajich J.E."/>
            <person name="Carter-House D."/>
            <person name="Gryganskyi A."/>
        </authorList>
    </citation>
    <scope>NUCLEOTIDE SEQUENCE [LARGE SCALE GENOMIC DNA]</scope>
    <source>
        <strain evidence="10 11">AG-B5</strain>
    </source>
</reference>
<organism evidence="10 11">
    <name type="scientific">Basidiobolus ranarum</name>
    <dbReference type="NCBI Taxonomy" id="34480"/>
    <lineage>
        <taxon>Eukaryota</taxon>
        <taxon>Fungi</taxon>
        <taxon>Fungi incertae sedis</taxon>
        <taxon>Zoopagomycota</taxon>
        <taxon>Entomophthoromycotina</taxon>
        <taxon>Basidiobolomycetes</taxon>
        <taxon>Basidiobolales</taxon>
        <taxon>Basidiobolaceae</taxon>
        <taxon>Basidiobolus</taxon>
    </lineage>
</organism>
<keyword evidence="2 7" id="KW-0378">Hydrolase</keyword>
<evidence type="ECO:0000256" key="6">
    <source>
        <dbReference type="ARBA" id="ARBA00023326"/>
    </source>
</evidence>
<keyword evidence="6" id="KW-0624">Polysaccharide degradation</keyword>
<dbReference type="PANTHER" id="PTHR11177">
    <property type="entry name" value="CHITINASE"/>
    <property type="match status" value="1"/>
</dbReference>
<sequence length="389" mass="43913">MSVNGKVIAGYFCAWGIYARNYNVSDIDAQKLTHILYAFANVNPDGEVFLTDKWADIEKHYEDDSWNDPGTNLYGNFKRLSLLKKNNRHVKVSLSIGGWTFSANFSAVAADPSKRQRFVSTAMELLNNLGLDGLDIDWEYPKDNTDAQNYVALLHDLRCALDQYAESKGEGNRRYLLTTAMPCGESQYSFLKLSEMNQYLDLFYLMAYDFNGSWSGTCGHQANLRGSEMGVEKAINFYISAGIPSHKLVVGLPMYGRAFQNTDGLNCPYQGVGEGSWEAGVYDYKALPLPGAQEYYDEQALAIYSYDQQKREFVTYDNPYMVMQKCQHINQRNLGGVMFWELSADHPTHQARSLLKSAFECLGGAPCIDQSENHISFPNSCYDNVRNGF</sequence>
<dbReference type="EC" id="3.2.1.14" evidence="10"/>
<dbReference type="Gene3D" id="3.20.20.80">
    <property type="entry name" value="Glycosidases"/>
    <property type="match status" value="1"/>
</dbReference>
<evidence type="ECO:0000256" key="7">
    <source>
        <dbReference type="RuleBase" id="RU000489"/>
    </source>
</evidence>
<dbReference type="InterPro" id="IPR050314">
    <property type="entry name" value="Glycosyl_Hydrlase_18"/>
</dbReference>